<gene>
    <name evidence="4" type="ORF">HD599_002453</name>
</gene>
<reference evidence="4 5" key="1">
    <citation type="submission" date="2020-08" db="EMBL/GenBank/DDBJ databases">
        <title>Sequencing the genomes of 1000 actinobacteria strains.</title>
        <authorList>
            <person name="Klenk H.-P."/>
        </authorList>
    </citation>
    <scope>NUCLEOTIDE SEQUENCE [LARGE SCALE GENOMIC DNA]</scope>
    <source>
        <strain evidence="4 5">DSM 105784</strain>
    </source>
</reference>
<feature type="signal peptide" evidence="3">
    <location>
        <begin position="1"/>
        <end position="30"/>
    </location>
</feature>
<dbReference type="InterPro" id="IPR042001">
    <property type="entry name" value="Sortase_F"/>
</dbReference>
<dbReference type="InterPro" id="IPR023365">
    <property type="entry name" value="Sortase_dom-sf"/>
</dbReference>
<keyword evidence="5" id="KW-1185">Reference proteome</keyword>
<proteinExistence type="predicted"/>
<sequence>MTDAARSPGTPGWARCVALAAGMLLLAGCAAVPPPEPAPTAPAETSSPTATPAPVSPRPVGVEPASVAIDRMGLTESLIPLGLQADGTMEVPTDFSRVGWFTGGGKPGTYGPTVIAGHVDSLTGPAVFSRLSELQIGDRVLVTGVDGSPHEYAIDRIENYKKSQFPTAVVFGATLDDELRLVTCGGLFDREVGHYEDNLVVFATRV</sequence>
<comment type="caution">
    <text evidence="4">The sequence shown here is derived from an EMBL/GenBank/DDBJ whole genome shotgun (WGS) entry which is preliminary data.</text>
</comment>
<dbReference type="SUPFAM" id="SSF63817">
    <property type="entry name" value="Sortase"/>
    <property type="match status" value="1"/>
</dbReference>
<feature type="region of interest" description="Disordered" evidence="2">
    <location>
        <begin position="36"/>
        <end position="61"/>
    </location>
</feature>
<name>A0A841AJP7_9MICO</name>
<evidence type="ECO:0000256" key="2">
    <source>
        <dbReference type="SAM" id="MobiDB-lite"/>
    </source>
</evidence>
<dbReference type="Pfam" id="PF04203">
    <property type="entry name" value="Sortase"/>
    <property type="match status" value="1"/>
</dbReference>
<dbReference type="Proteomes" id="UP000536685">
    <property type="component" value="Unassembled WGS sequence"/>
</dbReference>
<dbReference type="GO" id="GO:0016787">
    <property type="term" value="F:hydrolase activity"/>
    <property type="evidence" value="ECO:0007669"/>
    <property type="project" value="UniProtKB-KW"/>
</dbReference>
<protein>
    <submittedName>
        <fullName evidence="4">LPXTG-site transpeptidase (Sortase) family protein</fullName>
    </submittedName>
</protein>
<dbReference type="InterPro" id="IPR005754">
    <property type="entry name" value="Sortase"/>
</dbReference>
<dbReference type="EMBL" id="JACHMJ010000001">
    <property type="protein sequence ID" value="MBB5844130.1"/>
    <property type="molecule type" value="Genomic_DNA"/>
</dbReference>
<dbReference type="AlphaFoldDB" id="A0A841AJP7"/>
<evidence type="ECO:0000313" key="5">
    <source>
        <dbReference type="Proteomes" id="UP000536685"/>
    </source>
</evidence>
<keyword evidence="1" id="KW-0378">Hydrolase</keyword>
<evidence type="ECO:0000256" key="1">
    <source>
        <dbReference type="ARBA" id="ARBA00022801"/>
    </source>
</evidence>
<keyword evidence="3" id="KW-0732">Signal</keyword>
<dbReference type="Gene3D" id="2.40.260.10">
    <property type="entry name" value="Sortase"/>
    <property type="match status" value="1"/>
</dbReference>
<organism evidence="4 5">
    <name type="scientific">Conyzicola lurida</name>
    <dbReference type="NCBI Taxonomy" id="1172621"/>
    <lineage>
        <taxon>Bacteria</taxon>
        <taxon>Bacillati</taxon>
        <taxon>Actinomycetota</taxon>
        <taxon>Actinomycetes</taxon>
        <taxon>Micrococcales</taxon>
        <taxon>Microbacteriaceae</taxon>
        <taxon>Conyzicola</taxon>
    </lineage>
</organism>
<feature type="compositionally biased region" description="Low complexity" evidence="2">
    <location>
        <begin position="41"/>
        <end position="53"/>
    </location>
</feature>
<feature type="chain" id="PRO_5038602866" evidence="3">
    <location>
        <begin position="31"/>
        <end position="206"/>
    </location>
</feature>
<evidence type="ECO:0000256" key="3">
    <source>
        <dbReference type="SAM" id="SignalP"/>
    </source>
</evidence>
<dbReference type="PROSITE" id="PS51257">
    <property type="entry name" value="PROKAR_LIPOPROTEIN"/>
    <property type="match status" value="1"/>
</dbReference>
<evidence type="ECO:0000313" key="4">
    <source>
        <dbReference type="EMBL" id="MBB5844130.1"/>
    </source>
</evidence>
<dbReference type="RefSeq" id="WP_221420501.1">
    <property type="nucleotide sequence ID" value="NZ_JACHMJ010000001.1"/>
</dbReference>
<dbReference type="CDD" id="cd05829">
    <property type="entry name" value="Sortase_F"/>
    <property type="match status" value="1"/>
</dbReference>
<accession>A0A841AJP7</accession>